<dbReference type="InterPro" id="IPR002818">
    <property type="entry name" value="DJ-1/PfpI"/>
</dbReference>
<dbReference type="NCBIfam" id="TIGR01383">
    <property type="entry name" value="not_thiJ"/>
    <property type="match status" value="1"/>
</dbReference>
<dbReference type="Pfam" id="PF01965">
    <property type="entry name" value="DJ-1_PfpI"/>
    <property type="match status" value="1"/>
</dbReference>
<proteinExistence type="predicted"/>
<dbReference type="OrthoDB" id="9800516at2"/>
<keyword evidence="4" id="KW-1185">Reference proteome</keyword>
<sequence>MAKVYIFLAEGFEEIEGLTVVDLLRRAGIEVVMVSISGSLQVTGSHKISVLANILFEEADFNDGDMLVLPGGMPGTNHLMEHDGLDKLLKDFHMKNKNMAAICAAPSVLGSKGILAGKAATCYPGFESKLTNATVLNEDVVEDGNVITSKGLGTAIDFSLSIIKKLLDEDTAKKIAGEIMYRHYK</sequence>
<dbReference type="KEGG" id="hsd:SD1D_2135"/>
<dbReference type="PANTHER" id="PTHR48094:SF12">
    <property type="entry name" value="PARKINSON DISEASE PROTEIN 7 HOMOLOG"/>
    <property type="match status" value="1"/>
</dbReference>
<reference evidence="4" key="1">
    <citation type="submission" date="2015-09" db="EMBL/GenBank/DDBJ databases">
        <authorList>
            <person name="Wibberg D."/>
        </authorList>
    </citation>
    <scope>NUCLEOTIDE SEQUENCE [LARGE SCALE GENOMIC DNA]</scope>
    <source>
        <strain evidence="4">SD1D</strain>
    </source>
</reference>
<dbReference type="AlphaFoldDB" id="A0A0K8J7Z0"/>
<dbReference type="Gene3D" id="3.40.50.880">
    <property type="match status" value="1"/>
</dbReference>
<dbReference type="InterPro" id="IPR006287">
    <property type="entry name" value="DJ-1"/>
</dbReference>
<name>A0A0K8J7Z0_9FIRM</name>
<dbReference type="InterPro" id="IPR029062">
    <property type="entry name" value="Class_I_gatase-like"/>
</dbReference>
<keyword evidence="1" id="KW-0677">Repeat</keyword>
<dbReference type="Proteomes" id="UP000196053">
    <property type="component" value="Chromosome I"/>
</dbReference>
<dbReference type="InterPro" id="IPR050325">
    <property type="entry name" value="Prot/Nucl_acid_deglycase"/>
</dbReference>
<dbReference type="PANTHER" id="PTHR48094">
    <property type="entry name" value="PROTEIN/NUCLEIC ACID DEGLYCASE DJ-1-RELATED"/>
    <property type="match status" value="1"/>
</dbReference>
<organism evidence="3 4">
    <name type="scientific">Herbinix luporum</name>
    <dbReference type="NCBI Taxonomy" id="1679721"/>
    <lineage>
        <taxon>Bacteria</taxon>
        <taxon>Bacillati</taxon>
        <taxon>Bacillota</taxon>
        <taxon>Clostridia</taxon>
        <taxon>Lachnospirales</taxon>
        <taxon>Lachnospiraceae</taxon>
        <taxon>Herbinix</taxon>
    </lineage>
</organism>
<dbReference type="CDD" id="cd03135">
    <property type="entry name" value="GATase1_DJ-1"/>
    <property type="match status" value="1"/>
</dbReference>
<dbReference type="FunFam" id="3.40.50.880:FF:000015">
    <property type="entry name" value="Protein DJ-1 homolog C"/>
    <property type="match status" value="1"/>
</dbReference>
<protein>
    <recommendedName>
        <fullName evidence="2">DJ-1/PfpI domain-containing protein</fullName>
    </recommendedName>
</protein>
<gene>
    <name evidence="3" type="ORF">SD1D_2135</name>
</gene>
<evidence type="ECO:0000259" key="2">
    <source>
        <dbReference type="Pfam" id="PF01965"/>
    </source>
</evidence>
<evidence type="ECO:0000256" key="1">
    <source>
        <dbReference type="ARBA" id="ARBA00022737"/>
    </source>
</evidence>
<evidence type="ECO:0000313" key="3">
    <source>
        <dbReference type="EMBL" id="CUH93670.1"/>
    </source>
</evidence>
<accession>A0A0K8J7Z0</accession>
<evidence type="ECO:0000313" key="4">
    <source>
        <dbReference type="Proteomes" id="UP000196053"/>
    </source>
</evidence>
<dbReference type="GO" id="GO:0005737">
    <property type="term" value="C:cytoplasm"/>
    <property type="evidence" value="ECO:0007669"/>
    <property type="project" value="UniProtKB-ARBA"/>
</dbReference>
<dbReference type="EMBL" id="LN879430">
    <property type="protein sequence ID" value="CUH93670.1"/>
    <property type="molecule type" value="Genomic_DNA"/>
</dbReference>
<dbReference type="RefSeq" id="WP_058258902.1">
    <property type="nucleotide sequence ID" value="NZ_LN879430.1"/>
</dbReference>
<feature type="domain" description="DJ-1/PfpI" evidence="2">
    <location>
        <begin position="2"/>
        <end position="164"/>
    </location>
</feature>
<dbReference type="SUPFAM" id="SSF52317">
    <property type="entry name" value="Class I glutamine amidotransferase-like"/>
    <property type="match status" value="1"/>
</dbReference>